<name>A0A147IZ87_9SPHN</name>
<evidence type="ECO:0000313" key="1">
    <source>
        <dbReference type="EMBL" id="KTW00944.1"/>
    </source>
</evidence>
<evidence type="ECO:0000313" key="2">
    <source>
        <dbReference type="Proteomes" id="UP000073923"/>
    </source>
</evidence>
<dbReference type="OrthoDB" id="9178514at2"/>
<sequence length="584" mass="64509">MNDAHLPNRDAILTKWGDGTLVDALFAEYGRIWLDEESPTIGLLADLHNAGEIDLLSIITTEAVERHTGPNFFDGQHLYERLIPRITGSVREMVRVVETLRIGGGNDMAAGLHIDKFAKWCGDDPSRPAELLALIDEGFAEANGYLIIAIKNGVAVDRTLFVDRAYGFLESGTERQRWDALSALGQIGMSDEADWGRLLEALETALAANPDDTFRAYFVSSIGERLKDAPAERIDALETLAGLALSKGGEHTLHSASRLLALYPEPLSAALKARMLEKLREVDAENKGAIDLLDIALSKMVTAGQVVDVRQLAEALIRRDEGAVKLGRLDSTVRAVVENPNDALPDWVVAWLRDGDHRLCAAMDRAMFGAGRDERPLRVDFSRYGLREAEYPYLARKVVSSFFLKPVLMSSLLSSLLRTAPAEVSTEVEQVLVDPVLQNYAGSTRDLLIPISEDATDPAAPAIARAIAAQDSYLERLRAPGFVPELCPSERERQLEWERHTDSMSEAMRNARRKSIFAQIATESVILYGKRAVSWVQHAGDEPRRMETEMGSISTSFEVPRVDIVDPVGLQLMLLSFRAEARPE</sequence>
<dbReference type="PATRIC" id="fig|172044.3.peg.2607"/>
<dbReference type="RefSeq" id="WP_058744080.1">
    <property type="nucleotide sequence ID" value="NZ_LDTF01000007.1"/>
</dbReference>
<proteinExistence type="predicted"/>
<protein>
    <submittedName>
        <fullName evidence="1">Uncharacterized protein</fullName>
    </submittedName>
</protein>
<accession>A0A147IZ87</accession>
<dbReference type="Proteomes" id="UP000073923">
    <property type="component" value="Unassembled WGS sequence"/>
</dbReference>
<dbReference type="EMBL" id="LDTF01000007">
    <property type="protein sequence ID" value="KTW00944.1"/>
    <property type="molecule type" value="Genomic_DNA"/>
</dbReference>
<comment type="caution">
    <text evidence="1">The sequence shown here is derived from an EMBL/GenBank/DDBJ whole genome shotgun (WGS) entry which is preliminary data.</text>
</comment>
<dbReference type="AlphaFoldDB" id="A0A147IZ87"/>
<reference evidence="1 2" key="1">
    <citation type="journal article" date="2016" name="Front. Microbiol.">
        <title>Genomic Resource of Rice Seed Associated Bacteria.</title>
        <authorList>
            <person name="Midha S."/>
            <person name="Bansal K."/>
            <person name="Sharma S."/>
            <person name="Kumar N."/>
            <person name="Patil P.P."/>
            <person name="Chaudhry V."/>
            <person name="Patil P.B."/>
        </authorList>
    </citation>
    <scope>NUCLEOTIDE SEQUENCE [LARGE SCALE GENOMIC DNA]</scope>
    <source>
        <strain evidence="1 2">NS355</strain>
    </source>
</reference>
<gene>
    <name evidence="1" type="ORF">NS355_01745</name>
</gene>
<organism evidence="1 2">
    <name type="scientific">Sphingomonas yabuuchiae</name>
    <dbReference type="NCBI Taxonomy" id="172044"/>
    <lineage>
        <taxon>Bacteria</taxon>
        <taxon>Pseudomonadati</taxon>
        <taxon>Pseudomonadota</taxon>
        <taxon>Alphaproteobacteria</taxon>
        <taxon>Sphingomonadales</taxon>
        <taxon>Sphingomonadaceae</taxon>
        <taxon>Sphingomonas</taxon>
    </lineage>
</organism>